<keyword evidence="2" id="KW-1185">Reference proteome</keyword>
<evidence type="ECO:0008006" key="3">
    <source>
        <dbReference type="Google" id="ProtNLM"/>
    </source>
</evidence>
<evidence type="ECO:0000313" key="1">
    <source>
        <dbReference type="EMBL" id="CAD85353.1"/>
    </source>
</evidence>
<name>Q82UP0_NITEU</name>
<dbReference type="EMBL" id="AL954747">
    <property type="protein sequence ID" value="CAD85353.1"/>
    <property type="molecule type" value="Genomic_DNA"/>
</dbReference>
<protein>
    <recommendedName>
        <fullName evidence="3">Dicarboxylate transport domain-containing protein</fullName>
    </recommendedName>
</protein>
<evidence type="ECO:0000313" key="2">
    <source>
        <dbReference type="Proteomes" id="UP000001416"/>
    </source>
</evidence>
<gene>
    <name evidence="1" type="ordered locus">NE1442</name>
</gene>
<dbReference type="OrthoDB" id="6191549at2"/>
<proteinExistence type="predicted"/>
<reference evidence="1 2" key="1">
    <citation type="journal article" date="2003" name="J. Bacteriol.">
        <title>Complete genome sequence of the ammonia-oxidizing bacterium and obligate chemolithoautotroph Nitrosomonas europaea.</title>
        <authorList>
            <person name="Chain P."/>
            <person name="Lamerdin J."/>
            <person name="Larimer F."/>
            <person name="Regala W."/>
            <person name="Land M."/>
            <person name="Hauser L."/>
            <person name="Hooper A."/>
            <person name="Klotz M."/>
            <person name="Norton J."/>
            <person name="Sayavedra-Soto L."/>
            <person name="Arciero D."/>
            <person name="Hommes N."/>
            <person name="Whittaker M."/>
            <person name="Arp D."/>
        </authorList>
    </citation>
    <scope>NUCLEOTIDE SEQUENCE [LARGE SCALE GENOMIC DNA]</scope>
    <source>
        <strain evidence="2">ATCC 19718 / CIP 103999 / KCTC 2705 / NBRC 14298</strain>
    </source>
</reference>
<dbReference type="AlphaFoldDB" id="Q82UP0"/>
<organism evidence="1 2">
    <name type="scientific">Nitrosomonas europaea (strain ATCC 19718 / CIP 103999 / KCTC 2705 / NBRC 14298)</name>
    <dbReference type="NCBI Taxonomy" id="228410"/>
    <lineage>
        <taxon>Bacteria</taxon>
        <taxon>Pseudomonadati</taxon>
        <taxon>Pseudomonadota</taxon>
        <taxon>Betaproteobacteria</taxon>
        <taxon>Nitrosomonadales</taxon>
        <taxon>Nitrosomonadaceae</taxon>
        <taxon>Nitrosomonas</taxon>
    </lineage>
</organism>
<accession>Q82UP0</accession>
<dbReference type="HOGENOM" id="CLU_025492_0_0_4"/>
<dbReference type="Proteomes" id="UP000001416">
    <property type="component" value="Chromosome"/>
</dbReference>
<dbReference type="eggNOG" id="COG2911">
    <property type="taxonomic scope" value="Bacteria"/>
</dbReference>
<dbReference type="KEGG" id="neu:NE1442"/>
<dbReference type="STRING" id="228410.NE1442"/>
<sequence length="688" mass="76406">MKPDRLWFHRGDFLDCVYRLFTRFWLFFLILVLCFPAIAATPRFDFTLENIRHPVFSIRSAGIKLIGAPSPTLEINLGEVAIGKQTWHGLRLRCNPVHIDRESMNCNTGTLQIGERFMTMIFRLSLQHKQFVLEIRPASNKSKEKWRLEVNWQASKWQGVLQVVNGEGKFLADLLPQGDDRIQVHQAILNGNIRLSGNNASVSALSARLGISKLSFSDASGLHAGEGIDLQLDADAQQKRNDWQWRGKITWPEGEIFWQPFYFSGEGHQLTARGTVKDERINITQGEFNLAGTGKADFSAVAGIADQSLQQAWLSARDLELSALFGSIIRPLAVDTALAETEAAGQMNIDWRYQGNDNQELIVGLQDVSLTDAHGRFAVERLNAHIPWNSNEKRDGSIRFSNAQMVGIPLGETYIPIGTDGMRFSIPRAEIPVLDGKMLIENFVASMQASGWQWQFDGLLAPISMEKLTESLHIQPMFGTLSGTIPRMSYANSIMTMDGELVFGIFDGVAVARNLALSGPLSLTPHLTMDMAMYHIDLDLLTRAYSFGNMQGRVDVEIDDLELINWEPVKFDAKLASSAGDYKRRISQAAIKNLIALGGGLAVTAIQKSFLGLFEQFGYAEIGWSCKLRGSVCNMGGIGPATHDGGYMLIKGSGIPAITITGYNRKVDWPELLERLRHAIESGNPIIH</sequence>